<feature type="domain" description="DUF7603" evidence="4">
    <location>
        <begin position="943"/>
        <end position="1052"/>
    </location>
</feature>
<feature type="region of interest" description="Disordered" evidence="3">
    <location>
        <begin position="116"/>
        <end position="139"/>
    </location>
</feature>
<keyword evidence="6" id="KW-1185">Reference proteome</keyword>
<dbReference type="OMA" id="DQKWQCE"/>
<proteinExistence type="predicted"/>
<feature type="compositionally biased region" description="Polar residues" evidence="3">
    <location>
        <begin position="329"/>
        <end position="345"/>
    </location>
</feature>
<evidence type="ECO:0000259" key="4">
    <source>
        <dbReference type="Pfam" id="PF24554"/>
    </source>
</evidence>
<feature type="coiled-coil region" evidence="2">
    <location>
        <begin position="1001"/>
        <end position="1085"/>
    </location>
</feature>
<comment type="caution">
    <text evidence="5">The sequence shown here is derived from an EMBL/GenBank/DDBJ whole genome shotgun (WGS) entry which is preliminary data.</text>
</comment>
<evidence type="ECO:0000256" key="2">
    <source>
        <dbReference type="SAM" id="Coils"/>
    </source>
</evidence>
<evidence type="ECO:0000256" key="3">
    <source>
        <dbReference type="SAM" id="MobiDB-lite"/>
    </source>
</evidence>
<feature type="compositionally biased region" description="Low complexity" evidence="3">
    <location>
        <begin position="35"/>
        <end position="46"/>
    </location>
</feature>
<dbReference type="Proteomes" id="UP000243081">
    <property type="component" value="Unassembled WGS sequence"/>
</dbReference>
<feature type="compositionally biased region" description="Low complexity" evidence="3">
    <location>
        <begin position="18"/>
        <end position="27"/>
    </location>
</feature>
<gene>
    <name evidence="5" type="ORF">LLEC1_01269</name>
</gene>
<feature type="region of interest" description="Disordered" evidence="3">
    <location>
        <begin position="1"/>
        <end position="46"/>
    </location>
</feature>
<evidence type="ECO:0000313" key="5">
    <source>
        <dbReference type="EMBL" id="OAQ97173.1"/>
    </source>
</evidence>
<feature type="compositionally biased region" description="Polar residues" evidence="3">
    <location>
        <begin position="1"/>
        <end position="15"/>
    </location>
</feature>
<feature type="compositionally biased region" description="Basic and acidic residues" evidence="3">
    <location>
        <begin position="71"/>
        <end position="86"/>
    </location>
</feature>
<feature type="compositionally biased region" description="Polar residues" evidence="3">
    <location>
        <begin position="87"/>
        <end position="98"/>
    </location>
</feature>
<keyword evidence="1 2" id="KW-0175">Coiled coil</keyword>
<dbReference type="EMBL" id="LUKN01003638">
    <property type="protein sequence ID" value="OAQ97173.1"/>
    <property type="molecule type" value="Genomic_DNA"/>
</dbReference>
<feature type="coiled-coil region" evidence="2">
    <location>
        <begin position="508"/>
        <end position="738"/>
    </location>
</feature>
<sequence>MAAMASQHQASIPHNSDTDTVSVSSDLDTTHRQHALSSLPPAAAAAAAASIQLDDELDSLADDQFHHRFPDYHDHASHSQTHHDARYSTNASSLSGTPDNRRSRFKSIESNASAATSLYSSRSSHPPRTSSLSQSSSSVPPLFASAARASASPIKRKPLSTTASSLATAFQRSSTASSTAASSAANPVIPPLPHGAANAPVTATTTPVTAHSLESHNGSPETTRPPTAVSSNLIDLPEPDTRFARPHSVDSPTLYHFPPAPSIDHLPAFHIASSYRRSLEDHSQHVERQTSSSELSSIPLEEALPTHSVAASTDDDFSDVLSIYEGVASESTPDASSPATHTNPLTRHDSDSNLNRKRSDSATTESSTLMFAPKPTPPHPRLETVDRSPSAHSNHKPDHEASHPDSPSPAPKLNKPLPKSPGGQISPFSSLFSWGNGTNNPAGADFSPIPSPETPTRRGLLDDPARLPPPTSLPRDPKTNAAVANPLGYCETQLSTPPPLAASSYTHIEEMEDELKAISSELAASIRREIDLEDLVDRLQDQANNAQVAGKRTSDYFSDSGYSSAKLSDYDQSREEIEKIQRRSEQEKASVRLELTNKLQDERQKIKSLDQQVKELAERASRIDLAEINNIDASGRMKELENTCEDLRRKLAEERSSRTNFEDLLTALKGELSSACSERDNLRDEVVPQLRARVEGLEAEAASYARLTYESTKMQHQLQSLQKENSSLRDSAAGLEDIASRGNLARSDSFFRNQRQPVSRSDSVANKNAPAESREALAERLKDVEAQRDALHNALKNLLERQEFQNRENQKKIKILESERQRLLSESPQKAGFEKDISNLRTEVNVLRRRAEEAMEQKWQVEKGLGGLKMDLDRAEEEVTSLRSMLKEQDILTARTTSSSAGAIVTSEELKNAYKALQTQYNESLERINKLENGLAGDEKTKQALQRLERSLNAALSERDIARGDANEFQTQYEQLANASAQNVDSESALADELAESVGRVEQLASQVRSQLATNSELRQRLSDAVTRSEADRKVNSDRIAGLQERLHALEDQLITAQTSSDERVAHHEEEVNKLRDAHNEQLRRLHEGGSVGIVGPRKGSLLNPANSMFNRAANALPPKNLEEEAEIKKLRARVTELETALADADTEMQEVINKMSTAQIEVMNLQEERETAVRETRRLQGMLQQEQTSPFAGRLRALAVVSGVMAFLFLYLDGRQNIAFFSCLAQEDLSPAQAFFCSVLDDYTQHHIGM</sequence>
<feature type="compositionally biased region" description="Polar residues" evidence="3">
    <location>
        <begin position="426"/>
        <end position="441"/>
    </location>
</feature>
<feature type="region of interest" description="Disordered" evidence="3">
    <location>
        <begin position="328"/>
        <end position="482"/>
    </location>
</feature>
<protein>
    <recommendedName>
        <fullName evidence="4">DUF7603 domain-containing protein</fullName>
    </recommendedName>
</protein>
<reference evidence="5 6" key="1">
    <citation type="submission" date="2016-03" db="EMBL/GenBank/DDBJ databases">
        <title>Fine-scale spatial genetic structure of a fungal parasite of coffee scale insects.</title>
        <authorList>
            <person name="Jackson D."/>
            <person name="Zemenick K.A."/>
            <person name="Malloure B."/>
            <person name="Quandt C.A."/>
            <person name="James T.Y."/>
        </authorList>
    </citation>
    <scope>NUCLEOTIDE SEQUENCE [LARGE SCALE GENOMIC DNA]</scope>
    <source>
        <strain evidence="5 6">UM487</strain>
    </source>
</reference>
<accession>A0A179I6N3</accession>
<dbReference type="OrthoDB" id="5395440at2759"/>
<feature type="coiled-coil region" evidence="2">
    <location>
        <begin position="1121"/>
        <end position="1176"/>
    </location>
</feature>
<feature type="compositionally biased region" description="Polar residues" evidence="3">
    <location>
        <begin position="750"/>
        <end position="766"/>
    </location>
</feature>
<feature type="region of interest" description="Disordered" evidence="3">
    <location>
        <begin position="181"/>
        <end position="200"/>
    </location>
</feature>
<organism evidence="5 6">
    <name type="scientific">Cordyceps confragosa</name>
    <name type="common">Lecanicillium lecanii</name>
    <dbReference type="NCBI Taxonomy" id="2714763"/>
    <lineage>
        <taxon>Eukaryota</taxon>
        <taxon>Fungi</taxon>
        <taxon>Dikarya</taxon>
        <taxon>Ascomycota</taxon>
        <taxon>Pezizomycotina</taxon>
        <taxon>Sordariomycetes</taxon>
        <taxon>Hypocreomycetidae</taxon>
        <taxon>Hypocreales</taxon>
        <taxon>Cordycipitaceae</taxon>
        <taxon>Akanthomyces</taxon>
    </lineage>
</organism>
<feature type="compositionally biased region" description="Polar residues" evidence="3">
    <location>
        <begin position="215"/>
        <end position="233"/>
    </location>
</feature>
<feature type="region of interest" description="Disordered" evidence="3">
    <location>
        <begin position="71"/>
        <end position="104"/>
    </location>
</feature>
<dbReference type="InterPro" id="IPR056023">
    <property type="entry name" value="DUF7603"/>
</dbReference>
<evidence type="ECO:0000256" key="1">
    <source>
        <dbReference type="ARBA" id="ARBA00023054"/>
    </source>
</evidence>
<dbReference type="Pfam" id="PF24554">
    <property type="entry name" value="DUF7603"/>
    <property type="match status" value="1"/>
</dbReference>
<feature type="coiled-coil region" evidence="2">
    <location>
        <begin position="774"/>
        <end position="965"/>
    </location>
</feature>
<evidence type="ECO:0000313" key="6">
    <source>
        <dbReference type="Proteomes" id="UP000243081"/>
    </source>
</evidence>
<name>A0A179I6N3_CORDF</name>
<dbReference type="AlphaFoldDB" id="A0A179I6N3"/>
<feature type="region of interest" description="Disordered" evidence="3">
    <location>
        <begin position="210"/>
        <end position="246"/>
    </location>
</feature>
<feature type="region of interest" description="Disordered" evidence="3">
    <location>
        <begin position="749"/>
        <end position="774"/>
    </location>
</feature>
<feature type="compositionally biased region" description="Basic and acidic residues" evidence="3">
    <location>
        <begin position="455"/>
        <end position="465"/>
    </location>
</feature>
<dbReference type="PANTHER" id="PTHR23160:SF19">
    <property type="entry name" value="MYOSIN HEAVY CHAIN-RELATED PROTEIN"/>
    <property type="match status" value="1"/>
</dbReference>
<dbReference type="PANTHER" id="PTHR23160">
    <property type="entry name" value="SYNAPTONEMAL COMPLEX PROTEIN-RELATED"/>
    <property type="match status" value="1"/>
</dbReference>